<protein>
    <submittedName>
        <fullName evidence="1">Uncharacterized protein</fullName>
    </submittedName>
</protein>
<organism evidence="1 2">
    <name type="scientific">Sordaria macrospora</name>
    <dbReference type="NCBI Taxonomy" id="5147"/>
    <lineage>
        <taxon>Eukaryota</taxon>
        <taxon>Fungi</taxon>
        <taxon>Dikarya</taxon>
        <taxon>Ascomycota</taxon>
        <taxon>Pezizomycotina</taxon>
        <taxon>Sordariomycetes</taxon>
        <taxon>Sordariomycetidae</taxon>
        <taxon>Sordariales</taxon>
        <taxon>Sordariaceae</taxon>
        <taxon>Sordaria</taxon>
    </lineage>
</organism>
<sequence length="242" mass="28185">MVTNDMRTRYDFGTDPDKIFWIYVLRLRSSTPVPAPLQACREARVHLTEDVGGSLGSYRKTDFHQLAEAKGDGIKTTLQPELRLELGLGPELRRYVWLNFEMDMISIGERNFTLFKQYYRDIKRLKLARKRDESYDYFDHNALREFSNVRECHVVCLDGIDMWEDAEIGIPGDVEKILLIDGKTGETATPAEIEAKWNKIRGVEMRKGGARIHYDTSVPFVPWLSPGWFEGREEWDNYEGPW</sequence>
<dbReference type="AlphaFoldDB" id="A0A8S8ZC58"/>
<evidence type="ECO:0000313" key="1">
    <source>
        <dbReference type="EMBL" id="KAA8622107.1"/>
    </source>
</evidence>
<dbReference type="PANTHER" id="PTHR35910:SF1">
    <property type="entry name" value="2EXR DOMAIN-CONTAINING PROTEIN"/>
    <property type="match status" value="1"/>
</dbReference>
<accession>A0A8S8ZC58</accession>
<proteinExistence type="predicted"/>
<dbReference type="EMBL" id="NMPR01000322">
    <property type="protein sequence ID" value="KAA8622107.1"/>
    <property type="molecule type" value="Genomic_DNA"/>
</dbReference>
<dbReference type="PANTHER" id="PTHR35910">
    <property type="entry name" value="2EXR DOMAIN-CONTAINING PROTEIN"/>
    <property type="match status" value="1"/>
</dbReference>
<gene>
    <name evidence="1" type="ORF">SMACR_09803</name>
</gene>
<dbReference type="VEuPathDB" id="FungiDB:SMAC_09803"/>
<comment type="caution">
    <text evidence="1">The sequence shown here is derived from an EMBL/GenBank/DDBJ whole genome shotgun (WGS) entry which is preliminary data.</text>
</comment>
<evidence type="ECO:0000313" key="2">
    <source>
        <dbReference type="Proteomes" id="UP000433876"/>
    </source>
</evidence>
<dbReference type="Proteomes" id="UP000433876">
    <property type="component" value="Unassembled WGS sequence"/>
</dbReference>
<reference evidence="1 2" key="1">
    <citation type="submission" date="2017-07" db="EMBL/GenBank/DDBJ databases">
        <title>Genome sequence of the Sordaria macrospora wild type strain R19027.</title>
        <authorList>
            <person name="Nowrousian M."/>
            <person name="Teichert I."/>
            <person name="Kueck U."/>
        </authorList>
    </citation>
    <scope>NUCLEOTIDE SEQUENCE [LARGE SCALE GENOMIC DNA]</scope>
    <source>
        <strain evidence="1 2">R19027</strain>
        <tissue evidence="1">Mycelium</tissue>
    </source>
</reference>
<name>A0A8S8ZC58_SORMA</name>